<organism evidence="1 2">
    <name type="scientific">Parapoxvirus red deer/HL953</name>
    <dbReference type="NCBI Taxonomy" id="1579460"/>
    <lineage>
        <taxon>Viruses</taxon>
        <taxon>Varidnaviria</taxon>
        <taxon>Bamfordvirae</taxon>
        <taxon>Nucleocytoviricota</taxon>
        <taxon>Pokkesviricetes</taxon>
        <taxon>Chitovirales</taxon>
        <taxon>Poxviridae</taxon>
        <taxon>Chordopoxvirinae</taxon>
        <taxon>Parapoxvirus</taxon>
        <taxon>Parapoxvirus reddeerpox</taxon>
        <taxon>Red deerpox virus</taxon>
    </lineage>
</organism>
<name>A0A0A7MAA7_9POXV</name>
<evidence type="ECO:0000313" key="2">
    <source>
        <dbReference type="Proteomes" id="UP000107385"/>
    </source>
</evidence>
<dbReference type="RefSeq" id="YP_009112831.1">
    <property type="nucleotide sequence ID" value="NC_025963.1"/>
</dbReference>
<dbReference type="OrthoDB" id="39800at10239"/>
<dbReference type="Proteomes" id="UP000107385">
    <property type="component" value="Segment"/>
</dbReference>
<dbReference type="EMBL" id="KM502564">
    <property type="protein sequence ID" value="AIZ77343.1"/>
    <property type="molecule type" value="Genomic_DNA"/>
</dbReference>
<accession>A0A0A7MAA7</accession>
<protein>
    <submittedName>
        <fullName evidence="1">Uncharacterized protein</fullName>
    </submittedName>
</protein>
<sequence>MFLDDDVVVVARAGARFPEGLFDRRGRPLSPMRTRVVPFDATPPRDARTLLLVNPTAGQLAATAAGAPAGVRILVLVDVETRDQPFSIVNGV</sequence>
<reference evidence="1 2" key="1">
    <citation type="submission" date="2014-09" db="EMBL/GenBank/DDBJ databases">
        <title>Parapoxvirus (PPV) of red deer reveals sub-clinical infection and confirms a unique species.</title>
        <authorList>
            <person name="Friederichs S."/>
            <person name="Stefan K."/>
            <person name="Helmut B."/>
            <person name="Heike L."/>
            <person name="Mathias B."/>
        </authorList>
    </citation>
    <scope>NUCLEOTIDE SEQUENCE [LARGE SCALE GENOMIC DNA]</scope>
    <source>
        <strain evidence="1">HL953</strain>
    </source>
</reference>
<keyword evidence="2" id="KW-1185">Reference proteome</keyword>
<dbReference type="KEGG" id="vg:22647490"/>
<proteinExistence type="predicted"/>
<evidence type="ECO:0000313" key="1">
    <source>
        <dbReference type="EMBL" id="AIZ77343.1"/>
    </source>
</evidence>
<dbReference type="GeneID" id="22647490"/>